<keyword evidence="3" id="KW-1185">Reference proteome</keyword>
<dbReference type="EMBL" id="JABFDB010000001">
    <property type="protein sequence ID" value="NYZ18633.1"/>
    <property type="molecule type" value="Genomic_DNA"/>
</dbReference>
<evidence type="ECO:0000313" key="2">
    <source>
        <dbReference type="EMBL" id="NYZ18633.1"/>
    </source>
</evidence>
<sequence length="172" mass="18596">MDKVDVRFPQKPKPAANLPKNAEERAVALTDLMERLSAHLTRETAAIHGRRHQELAELVKAKQPMVLVCEEVSRMLRIDRDGMAALPAPLKTRLKAANDALNAAVHENALALQRMTEGQKLLVDTVVTAVRQAQQCLKPAYGPAAAGYRRTTYGSGLAAHGSIASAALNTTL</sequence>
<reference evidence="2 3" key="1">
    <citation type="submission" date="2020-05" db="EMBL/GenBank/DDBJ databases">
        <title>Azospirillum oleiclasticum sp. nov, a nitrogen-fixing and heavy crude oil-emulsifying bacterium isolated from the crude oil of Yumen Oilfield.</title>
        <authorList>
            <person name="Wu D."/>
            <person name="Cai M."/>
            <person name="Zhang X."/>
        </authorList>
    </citation>
    <scope>NUCLEOTIDE SEQUENCE [LARGE SCALE GENOMIC DNA]</scope>
    <source>
        <strain evidence="2 3">ROY-1-1-2</strain>
    </source>
</reference>
<dbReference type="RefSeq" id="WP_180280359.1">
    <property type="nucleotide sequence ID" value="NZ_JABFDB010000001.1"/>
</dbReference>
<accession>A0ABX2T655</accession>
<keyword evidence="2" id="KW-0966">Cell projection</keyword>
<evidence type="ECO:0000313" key="3">
    <source>
        <dbReference type="Proteomes" id="UP000584642"/>
    </source>
</evidence>
<organism evidence="2 3">
    <name type="scientific">Azospirillum oleiclasticum</name>
    <dbReference type="NCBI Taxonomy" id="2735135"/>
    <lineage>
        <taxon>Bacteria</taxon>
        <taxon>Pseudomonadati</taxon>
        <taxon>Pseudomonadota</taxon>
        <taxon>Alphaproteobacteria</taxon>
        <taxon>Rhodospirillales</taxon>
        <taxon>Azospirillaceae</taxon>
        <taxon>Azospirillum</taxon>
    </lineage>
</organism>
<gene>
    <name evidence="2" type="ORF">HND93_02830</name>
</gene>
<keyword evidence="2" id="KW-0969">Cilium</keyword>
<name>A0ABX2T655_9PROT</name>
<proteinExistence type="predicted"/>
<evidence type="ECO:0000256" key="1">
    <source>
        <dbReference type="SAM" id="MobiDB-lite"/>
    </source>
</evidence>
<dbReference type="SUPFAM" id="SSF140566">
    <property type="entry name" value="FlgN-like"/>
    <property type="match status" value="1"/>
</dbReference>
<dbReference type="Proteomes" id="UP000584642">
    <property type="component" value="Unassembled WGS sequence"/>
</dbReference>
<keyword evidence="2" id="KW-0282">Flagellum</keyword>
<protein>
    <submittedName>
        <fullName evidence="2">Flagellar basal-body protein</fullName>
    </submittedName>
</protein>
<comment type="caution">
    <text evidence="2">The sequence shown here is derived from an EMBL/GenBank/DDBJ whole genome shotgun (WGS) entry which is preliminary data.</text>
</comment>
<dbReference type="InterPro" id="IPR036679">
    <property type="entry name" value="FlgN-like_sf"/>
</dbReference>
<feature type="region of interest" description="Disordered" evidence="1">
    <location>
        <begin position="1"/>
        <end position="20"/>
    </location>
</feature>